<comment type="caution">
    <text evidence="24">The sequence shown here is derived from an EMBL/GenBank/DDBJ whole genome shotgun (WGS) entry which is preliminary data.</text>
</comment>
<dbReference type="InterPro" id="IPR051623">
    <property type="entry name" value="FTCD"/>
</dbReference>
<dbReference type="SMART" id="SM01222">
    <property type="entry name" value="FTCD_N"/>
    <property type="match status" value="1"/>
</dbReference>
<evidence type="ECO:0000256" key="10">
    <source>
        <dbReference type="ARBA" id="ARBA00022490"/>
    </source>
</evidence>
<dbReference type="EMBL" id="JWIN03000001">
    <property type="protein sequence ID" value="KAB1283198.1"/>
    <property type="molecule type" value="Genomic_DNA"/>
</dbReference>
<feature type="domain" description="Formiminotransferase C-terminal subdomain" evidence="22">
    <location>
        <begin position="520"/>
        <end position="676"/>
    </location>
</feature>
<dbReference type="Proteomes" id="UP000299084">
    <property type="component" value="Unassembled WGS sequence"/>
</dbReference>
<dbReference type="InterPro" id="IPR013802">
    <property type="entry name" value="Formiminotransferase_C"/>
</dbReference>
<keyword evidence="10" id="KW-0963">Cytoplasm</keyword>
<comment type="similarity">
    <text evidence="5">In the N-terminal section; belongs to the formiminotransferase family.</text>
</comment>
<organism evidence="24 25">
    <name type="scientific">Camelus dromedarius</name>
    <name type="common">Dromedary</name>
    <name type="synonym">Arabian camel</name>
    <dbReference type="NCBI Taxonomy" id="9838"/>
    <lineage>
        <taxon>Eukaryota</taxon>
        <taxon>Metazoa</taxon>
        <taxon>Chordata</taxon>
        <taxon>Craniata</taxon>
        <taxon>Vertebrata</taxon>
        <taxon>Euteleostomi</taxon>
        <taxon>Mammalia</taxon>
        <taxon>Eutheria</taxon>
        <taxon>Laurasiatheria</taxon>
        <taxon>Artiodactyla</taxon>
        <taxon>Tylopoda</taxon>
        <taxon>Camelidae</taxon>
        <taxon>Camelus</taxon>
    </lineage>
</organism>
<evidence type="ECO:0000256" key="2">
    <source>
        <dbReference type="ARBA" id="ARBA00004114"/>
    </source>
</evidence>
<keyword evidence="15" id="KW-0206">Cytoskeleton</keyword>
<evidence type="ECO:0000256" key="16">
    <source>
        <dbReference type="ARBA" id="ARBA00023239"/>
    </source>
</evidence>
<evidence type="ECO:0000313" key="24">
    <source>
        <dbReference type="EMBL" id="KAB1283198.1"/>
    </source>
</evidence>
<dbReference type="InterPro" id="IPR029385">
    <property type="entry name" value="Speriolin_N"/>
</dbReference>
<evidence type="ECO:0000256" key="11">
    <source>
        <dbReference type="ARBA" id="ARBA00022679"/>
    </source>
</evidence>
<dbReference type="InterPro" id="IPR037064">
    <property type="entry name" value="Formiminotransferase_N_sf"/>
</dbReference>
<comment type="subunit">
    <text evidence="19">Homooctamer, including four polyglutamate binding sites. The subunits are arranged as a tetramer of dimers, and form a planar ring-shaped structure.</text>
</comment>
<dbReference type="AlphaFoldDB" id="A0A5N4EI58"/>
<dbReference type="EC" id="2.1.2.5" evidence="7"/>
<evidence type="ECO:0000256" key="4">
    <source>
        <dbReference type="ARBA" id="ARBA00005082"/>
    </source>
</evidence>
<keyword evidence="25" id="KW-1185">Reference proteome</keyword>
<evidence type="ECO:0000256" key="15">
    <source>
        <dbReference type="ARBA" id="ARBA00023212"/>
    </source>
</evidence>
<dbReference type="SUPFAM" id="SSF55116">
    <property type="entry name" value="Formiminotransferase domain of formiminotransferase-cyclodeaminase"/>
    <property type="match status" value="2"/>
</dbReference>
<evidence type="ECO:0000256" key="21">
    <source>
        <dbReference type="SAM" id="Coils"/>
    </source>
</evidence>
<dbReference type="InterPro" id="IPR037070">
    <property type="entry name" value="Formiminotransferase_C_sf"/>
</dbReference>
<dbReference type="Pfam" id="PF02971">
    <property type="entry name" value="FTCD"/>
    <property type="match status" value="1"/>
</dbReference>
<evidence type="ECO:0000256" key="8">
    <source>
        <dbReference type="ARBA" id="ARBA00012998"/>
    </source>
</evidence>
<evidence type="ECO:0000256" key="1">
    <source>
        <dbReference type="ARBA" id="ARBA00002680"/>
    </source>
</evidence>
<comment type="function">
    <text evidence="1">Binds and promotes bundling of vimentin filaments originating from the Golgi.</text>
</comment>
<dbReference type="Pfam" id="PF04961">
    <property type="entry name" value="FTCD_C"/>
    <property type="match status" value="1"/>
</dbReference>
<keyword evidence="17" id="KW-0511">Multifunctional enzyme</keyword>
<dbReference type="GO" id="GO:0005542">
    <property type="term" value="F:folic acid binding"/>
    <property type="evidence" value="ECO:0007669"/>
    <property type="project" value="UniProtKB-KW"/>
</dbReference>
<evidence type="ECO:0000313" key="25">
    <source>
        <dbReference type="Proteomes" id="UP000299084"/>
    </source>
</evidence>
<evidence type="ECO:0000256" key="17">
    <source>
        <dbReference type="ARBA" id="ARBA00023268"/>
    </source>
</evidence>
<dbReference type="InterPro" id="IPR007044">
    <property type="entry name" value="Cyclodeamin/CycHdrlase"/>
</dbReference>
<dbReference type="FunFam" id="1.20.120.680:FF:000001">
    <property type="entry name" value="Formimidoyltransferase cyclodeaminase"/>
    <property type="match status" value="1"/>
</dbReference>
<dbReference type="GO" id="GO:0005794">
    <property type="term" value="C:Golgi apparatus"/>
    <property type="evidence" value="ECO:0007669"/>
    <property type="project" value="UniProtKB-SubCell"/>
</dbReference>
<dbReference type="Gene3D" id="3.30.70.670">
    <property type="entry name" value="Formiminotransferase, C-terminal subdomain"/>
    <property type="match status" value="1"/>
</dbReference>
<dbReference type="InterPro" id="IPR004227">
    <property type="entry name" value="Formiminotransferase_cat"/>
</dbReference>
<evidence type="ECO:0000256" key="7">
    <source>
        <dbReference type="ARBA" id="ARBA00012252"/>
    </source>
</evidence>
<dbReference type="PANTHER" id="PTHR12234">
    <property type="entry name" value="FORMIMINOTRANSFERASE-CYCLODEAMINASE"/>
    <property type="match status" value="1"/>
</dbReference>
<feature type="domain" description="Formiminotransferase N-terminal subdomain" evidence="23">
    <location>
        <begin position="342"/>
        <end position="519"/>
    </location>
</feature>
<dbReference type="Gene3D" id="1.20.120.680">
    <property type="entry name" value="Formiminotetrahydrofolate cyclodeaminase monomer, up-and-down helical bundle"/>
    <property type="match status" value="1"/>
</dbReference>
<dbReference type="FunFam" id="3.30.70.670:FF:000001">
    <property type="entry name" value="Formimidoyltransferase cyclodeaminase"/>
    <property type="match status" value="1"/>
</dbReference>
<dbReference type="PANTHER" id="PTHR12234:SF0">
    <property type="entry name" value="FORMIMIDOYLTRANSFERASE-CYCLODEAMINASE"/>
    <property type="match status" value="1"/>
</dbReference>
<evidence type="ECO:0000259" key="22">
    <source>
        <dbReference type="SMART" id="SM01221"/>
    </source>
</evidence>
<dbReference type="FunFam" id="3.30.990.10:FF:000001">
    <property type="entry name" value="Formimidoyltransferase cyclodeaminase"/>
    <property type="match status" value="1"/>
</dbReference>
<dbReference type="GO" id="GO:0019556">
    <property type="term" value="P:L-histidine catabolic process to glutamate and formamide"/>
    <property type="evidence" value="ECO:0007669"/>
    <property type="project" value="UniProtKB-UniPathway"/>
</dbReference>
<comment type="subcellular location">
    <subcellularLocation>
        <location evidence="2">Cytoplasm</location>
        <location evidence="2">Cytoskeleton</location>
        <location evidence="2">Microtubule organizing center</location>
        <location evidence="2">Centrosome</location>
        <location evidence="2">Centriole</location>
    </subcellularLocation>
    <subcellularLocation>
        <location evidence="3">Golgi apparatus</location>
    </subcellularLocation>
</comment>
<dbReference type="Pfam" id="PF07837">
    <property type="entry name" value="FTCD_N"/>
    <property type="match status" value="1"/>
</dbReference>
<keyword evidence="12" id="KW-0369">Histidine metabolism</keyword>
<keyword evidence="11 24" id="KW-0808">Transferase</keyword>
<evidence type="ECO:0000256" key="14">
    <source>
        <dbReference type="ARBA" id="ARBA00023034"/>
    </source>
</evidence>
<accession>A0A5N4EI58</accession>
<evidence type="ECO:0000256" key="6">
    <source>
        <dbReference type="ARBA" id="ARBA00010825"/>
    </source>
</evidence>
<dbReference type="SUPFAM" id="SSF101262">
    <property type="entry name" value="Methenyltetrahydrofolate cyclohydrolase-like"/>
    <property type="match status" value="1"/>
</dbReference>
<dbReference type="Pfam" id="PF15058">
    <property type="entry name" value="Speriolin_N"/>
    <property type="match status" value="1"/>
</dbReference>
<dbReference type="Pfam" id="PF15059">
    <property type="entry name" value="Speriolin_C"/>
    <property type="match status" value="1"/>
</dbReference>
<dbReference type="NCBIfam" id="TIGR02024">
    <property type="entry name" value="FtcD"/>
    <property type="match status" value="1"/>
</dbReference>
<feature type="coiled-coil region" evidence="21">
    <location>
        <begin position="1"/>
        <end position="28"/>
    </location>
</feature>
<dbReference type="GO" id="GO:0030412">
    <property type="term" value="F:formimidoyltetrahydrofolate cyclodeaminase activity"/>
    <property type="evidence" value="ECO:0007669"/>
    <property type="project" value="UniProtKB-EC"/>
</dbReference>
<dbReference type="GO" id="GO:0005814">
    <property type="term" value="C:centriole"/>
    <property type="evidence" value="ECO:0007669"/>
    <property type="project" value="UniProtKB-SubCell"/>
</dbReference>
<keyword evidence="14" id="KW-0333">Golgi apparatus</keyword>
<keyword evidence="21" id="KW-0175">Coiled coil</keyword>
<dbReference type="Gene3D" id="3.30.990.10">
    <property type="entry name" value="Formiminotransferase, N-terminal subdomain"/>
    <property type="match status" value="1"/>
</dbReference>
<evidence type="ECO:0000256" key="13">
    <source>
        <dbReference type="ARBA" id="ARBA00022954"/>
    </source>
</evidence>
<dbReference type="GO" id="GO:0030409">
    <property type="term" value="F:glutamate formimidoyltransferase activity"/>
    <property type="evidence" value="ECO:0007669"/>
    <property type="project" value="UniProtKB-EC"/>
</dbReference>
<comment type="similarity">
    <text evidence="6">In the C-terminal section; belongs to the cyclodeaminase/cyclohydrolase family.</text>
</comment>
<dbReference type="InterPro" id="IPR036178">
    <property type="entry name" value="Formintransfe-cycloase-like_sf"/>
</dbReference>
<proteinExistence type="inferred from homology"/>
<evidence type="ECO:0000256" key="18">
    <source>
        <dbReference type="ARBA" id="ARBA00025506"/>
    </source>
</evidence>
<keyword evidence="16" id="KW-0456">Lyase</keyword>
<evidence type="ECO:0000256" key="20">
    <source>
        <dbReference type="ARBA" id="ARBA00030029"/>
    </source>
</evidence>
<comment type="pathway">
    <text evidence="4">Amino-acid degradation; L-histidine degradation into L-glutamate; L-glutamate from N-formimidoyl-L-glutamate (transferase route): step 1/1.</text>
</comment>
<dbReference type="InterPro" id="IPR029384">
    <property type="entry name" value="Speriolin_C"/>
</dbReference>
<dbReference type="GO" id="GO:0019557">
    <property type="term" value="P:L-histidine catabolic process to glutamate and formate"/>
    <property type="evidence" value="ECO:0007669"/>
    <property type="project" value="UniProtKB-UniPathway"/>
</dbReference>
<evidence type="ECO:0000256" key="3">
    <source>
        <dbReference type="ARBA" id="ARBA00004555"/>
    </source>
</evidence>
<evidence type="ECO:0000256" key="12">
    <source>
        <dbReference type="ARBA" id="ARBA00022808"/>
    </source>
</evidence>
<evidence type="ECO:0000256" key="19">
    <source>
        <dbReference type="ARBA" id="ARBA00025915"/>
    </source>
</evidence>
<gene>
    <name evidence="24" type="ORF">Cadr_000001265</name>
</gene>
<comment type="function">
    <text evidence="18">Folate-dependent enzyme, that displays both transferase and deaminase activity. Serves to channel one-carbon units from formiminoglutamate to the folate pool.</text>
</comment>
<protein>
    <recommendedName>
        <fullName evidence="9">Formimidoyltransferase-cyclodeaminase</fullName>
        <ecNumber evidence="7">2.1.2.5</ecNumber>
        <ecNumber evidence="8">4.3.1.4</ecNumber>
    </recommendedName>
    <alternativeName>
        <fullName evidence="20">Formiminotransferase-cyclodeaminase</fullName>
    </alternativeName>
</protein>
<evidence type="ECO:0000259" key="23">
    <source>
        <dbReference type="SMART" id="SM01222"/>
    </source>
</evidence>
<name>A0A5N4EI58_CAMDR</name>
<sequence length="892" mass="98036">MAEGSELLNRLVSENADLKKQVRLLKENQMLKRLLREGCQESGGPEAHDPLFPRAPTYPEDCSPGSAVPDFGRFTGVPEAPSQLQTSSLEDLLCSHAPLSSEDDASPGCATSAQAPFKAFLDSAELRVPRGSNRKLSPLLSPSQDPLVDKTLLEPREVVRPKKVCFSESSLPSGDRTRRSYYLNEIQSFTSTEKDGRIVGEIAFQLDRRILAYVFPGVTRLYGFTVSNIPEKIKQTSIKSLDGSVDEKKLRELTHRYLTEFLINTYGILKQRPDLRADPLHSSQNSPRKQLLEVGLPEAQKAEGLRDLGISSTGPMVTAEEGSTFRCWSLKEQRIKAWTMSQLVECVPNFSEGNNQEVIEAISRAVAQTPGCTLLDVDAGPSTNRTVYTFVGRPEDVVEGALNAARAASQLIDMSRHRGEHPRMGALDVCPFVPVRGVTMDECVLCAQAFGRRLAEELGVPVYLYGEAARTAHRRSLPAIRAGEYEALPEKLKQAEWAPDFGPSSFVPSWGATVTGARNFLIAFNINLLGTREQAHRIALNLREQGRGKDQPGRLEKVQGIGWYLHEKNLAQVSTNLLDFEVTGLHMVFEEACREAQELSLPVVGSQLVGLVPLKALLDVAAFYCEKENLFLLEEEHRISFRFLSFSVISYTKVVSRLGLDSLCPFNPKERIVEYLVPEGGSQQSLVDQPLCAFIREVGARSAAPGGGSVAGACAAMGAALASMVGLMTYGRRQFEHLDATMRRLIPPFHAASAKLTAMVDSDARAFEAYLKAVKLPKNTPEDRDRRTAALQEGLRQAVAVPLELAETVASLWPALQELALCGNLGCRSDLQVAAKALETGVFGAYFNVVINLKGVTDDEFKDQVRQRISSLLQEAKTQAALVLDRLEARQE</sequence>
<dbReference type="STRING" id="9838.ENSCDRP00005032154"/>
<evidence type="ECO:0000256" key="5">
    <source>
        <dbReference type="ARBA" id="ARBA00008297"/>
    </source>
</evidence>
<reference evidence="24 25" key="1">
    <citation type="journal article" date="2019" name="Mol. Ecol. Resour.">
        <title>Improving Illumina assemblies with Hi-C and long reads: an example with the North African dromedary.</title>
        <authorList>
            <person name="Elbers J.P."/>
            <person name="Rogers M.F."/>
            <person name="Perelman P.L."/>
            <person name="Proskuryakova A.A."/>
            <person name="Serdyukova N.A."/>
            <person name="Johnson W.E."/>
            <person name="Horin P."/>
            <person name="Corander J."/>
            <person name="Murphy D."/>
            <person name="Burger P.A."/>
        </authorList>
    </citation>
    <scope>NUCLEOTIDE SEQUENCE [LARGE SCALE GENOMIC DNA]</scope>
    <source>
        <strain evidence="24">Drom800</strain>
        <tissue evidence="24">Blood</tissue>
    </source>
</reference>
<keyword evidence="13" id="KW-0290">Folate-binding</keyword>
<dbReference type="InterPro" id="IPR022384">
    <property type="entry name" value="FormiminoTrfase_cat_dom_sf"/>
</dbReference>
<dbReference type="EC" id="4.3.1.4" evidence="8"/>
<dbReference type="InterPro" id="IPR012886">
    <property type="entry name" value="Formiminotransferase_N"/>
</dbReference>
<dbReference type="SMART" id="SM01221">
    <property type="entry name" value="FTCD"/>
    <property type="match status" value="1"/>
</dbReference>
<evidence type="ECO:0000256" key="9">
    <source>
        <dbReference type="ARBA" id="ARBA00017787"/>
    </source>
</evidence>
<dbReference type="UniPathway" id="UPA00379">
    <property type="reaction ID" value="UER00555"/>
</dbReference>